<evidence type="ECO:0000256" key="2">
    <source>
        <dbReference type="ARBA" id="ARBA00012438"/>
    </source>
</evidence>
<dbReference type="InterPro" id="IPR013587">
    <property type="entry name" value="Nitrate/nitrite_sensing"/>
</dbReference>
<keyword evidence="5 9" id="KW-0812">Transmembrane</keyword>
<dbReference type="InterPro" id="IPR036890">
    <property type="entry name" value="HATPase_C_sf"/>
</dbReference>
<evidence type="ECO:0000256" key="5">
    <source>
        <dbReference type="ARBA" id="ARBA00022692"/>
    </source>
</evidence>
<comment type="caution">
    <text evidence="11">The sequence shown here is derived from an EMBL/GenBank/DDBJ whole genome shotgun (WGS) entry which is preliminary data.</text>
</comment>
<feature type="domain" description="Histidine kinase" evidence="10">
    <location>
        <begin position="542"/>
        <end position="650"/>
    </location>
</feature>
<proteinExistence type="predicted"/>
<evidence type="ECO:0000259" key="10">
    <source>
        <dbReference type="PROSITE" id="PS50109"/>
    </source>
</evidence>
<dbReference type="Proteomes" id="UP001250214">
    <property type="component" value="Unassembled WGS sequence"/>
</dbReference>
<dbReference type="PANTHER" id="PTHR45436:SF5">
    <property type="entry name" value="SENSOR HISTIDINE KINASE TRCS"/>
    <property type="match status" value="1"/>
</dbReference>
<keyword evidence="9" id="KW-0472">Membrane</keyword>
<evidence type="ECO:0000313" key="12">
    <source>
        <dbReference type="Proteomes" id="UP001250214"/>
    </source>
</evidence>
<keyword evidence="7 9" id="KW-1133">Transmembrane helix</keyword>
<dbReference type="InterPro" id="IPR050428">
    <property type="entry name" value="TCS_sensor_his_kinase"/>
</dbReference>
<dbReference type="PROSITE" id="PS50109">
    <property type="entry name" value="HIS_KIN"/>
    <property type="match status" value="1"/>
</dbReference>
<keyword evidence="4" id="KW-0808">Transferase</keyword>
<dbReference type="InterPro" id="IPR003594">
    <property type="entry name" value="HATPase_dom"/>
</dbReference>
<name>A0ABU2H9Y1_9ACTN</name>
<gene>
    <name evidence="11" type="ORF">RIF23_13935</name>
</gene>
<feature type="transmembrane region" description="Helical" evidence="9">
    <location>
        <begin position="21"/>
        <end position="42"/>
    </location>
</feature>
<dbReference type="Pfam" id="PF08376">
    <property type="entry name" value="NIT"/>
    <property type="match status" value="1"/>
</dbReference>
<comment type="catalytic activity">
    <reaction evidence="1">
        <text>ATP + protein L-histidine = ADP + protein N-phospho-L-histidine.</text>
        <dbReference type="EC" id="2.7.13.3"/>
    </reaction>
</comment>
<dbReference type="EMBL" id="JAVLVT010000005">
    <property type="protein sequence ID" value="MDS1271399.1"/>
    <property type="molecule type" value="Genomic_DNA"/>
</dbReference>
<sequence length="688" mass="75040">MRDERETDAHHAKPRSIRAQLTRILLIPSLSFLVLWLVMSVATTVDAVRLMQSTLNGRDGAASFAEIGAELREERRATQVFLGQPTERNREELDDLRAQTDDTVARVRDQAWSLTQRGDPDTRRGATAFFEELSELDELRTDVDQEELSRPEALEHYTLLLESVHHMFDATSSALTEHESLAAGVLAVELLRARDQFAQADALLAGALAAGELTYAETAHFTYLTAAYRERLRMSEEKMPPQVHGSYERMVDSTAWQDVEELSGRVVMRDPGGRPRDADAQIPDWGADVDVTSEEWREVNEALASDFHEVAVGQAEIAIDSAWSAALRTLVVNIGGSVLALLAGVVAILVAVRSSRRLTKRLGDLRDRVLQQVEERLPGLVSRAQRGQRVDVATELPPLRTSSDELGELADAFSSAQRTAIGAAVKQAELSEGARRVFRSIAYRNQALLQRQLALLGEARAEEDDSEARARLFQLDHLATRGRRYADNLIILSGSGGARRARQPRPLPDVVRAAIAETEDLDRVRLCAAPDLRIRGPAVADLVHLLAELIENAAQFSPSTATVDVTAGTVVSGLTVEVEDRGLGMSGEEYATLNHTLATPPEFDVMALSEEPRLGLFVVARLADKHGIRVRLSASPYGGTRAVVLVPARLLTGTEDPEGGAACPSARSAPEADAPERPRSGQETTASG</sequence>
<dbReference type="InterPro" id="IPR005467">
    <property type="entry name" value="His_kinase_dom"/>
</dbReference>
<keyword evidence="12" id="KW-1185">Reference proteome</keyword>
<evidence type="ECO:0000256" key="4">
    <source>
        <dbReference type="ARBA" id="ARBA00022679"/>
    </source>
</evidence>
<evidence type="ECO:0000256" key="9">
    <source>
        <dbReference type="SAM" id="Phobius"/>
    </source>
</evidence>
<evidence type="ECO:0000256" key="1">
    <source>
        <dbReference type="ARBA" id="ARBA00000085"/>
    </source>
</evidence>
<dbReference type="Gene3D" id="3.30.565.10">
    <property type="entry name" value="Histidine kinase-like ATPase, C-terminal domain"/>
    <property type="match status" value="1"/>
</dbReference>
<evidence type="ECO:0000313" key="11">
    <source>
        <dbReference type="EMBL" id="MDS1271399.1"/>
    </source>
</evidence>
<keyword evidence="3" id="KW-0597">Phosphoprotein</keyword>
<dbReference type="Pfam" id="PF02518">
    <property type="entry name" value="HATPase_c"/>
    <property type="match status" value="1"/>
</dbReference>
<dbReference type="PANTHER" id="PTHR45436">
    <property type="entry name" value="SENSOR HISTIDINE KINASE YKOH"/>
    <property type="match status" value="1"/>
</dbReference>
<protein>
    <recommendedName>
        <fullName evidence="2">histidine kinase</fullName>
        <ecNumber evidence="2">2.7.13.3</ecNumber>
    </recommendedName>
</protein>
<organism evidence="11 12">
    <name type="scientific">Lipingzhangella rawalii</name>
    <dbReference type="NCBI Taxonomy" id="2055835"/>
    <lineage>
        <taxon>Bacteria</taxon>
        <taxon>Bacillati</taxon>
        <taxon>Actinomycetota</taxon>
        <taxon>Actinomycetes</taxon>
        <taxon>Streptosporangiales</taxon>
        <taxon>Nocardiopsidaceae</taxon>
        <taxon>Lipingzhangella</taxon>
    </lineage>
</organism>
<evidence type="ECO:0000256" key="8">
    <source>
        <dbReference type="SAM" id="MobiDB-lite"/>
    </source>
</evidence>
<keyword evidence="6" id="KW-0418">Kinase</keyword>
<accession>A0ABU2H9Y1</accession>
<dbReference type="SMART" id="SM00387">
    <property type="entry name" value="HATPase_c"/>
    <property type="match status" value="1"/>
</dbReference>
<dbReference type="SUPFAM" id="SSF55874">
    <property type="entry name" value="ATPase domain of HSP90 chaperone/DNA topoisomerase II/histidine kinase"/>
    <property type="match status" value="1"/>
</dbReference>
<dbReference type="EC" id="2.7.13.3" evidence="2"/>
<feature type="region of interest" description="Disordered" evidence="8">
    <location>
        <begin position="654"/>
        <end position="688"/>
    </location>
</feature>
<evidence type="ECO:0000256" key="6">
    <source>
        <dbReference type="ARBA" id="ARBA00022777"/>
    </source>
</evidence>
<dbReference type="RefSeq" id="WP_310912922.1">
    <property type="nucleotide sequence ID" value="NZ_JAVLVT010000005.1"/>
</dbReference>
<evidence type="ECO:0000256" key="3">
    <source>
        <dbReference type="ARBA" id="ARBA00022553"/>
    </source>
</evidence>
<evidence type="ECO:0000256" key="7">
    <source>
        <dbReference type="ARBA" id="ARBA00022989"/>
    </source>
</evidence>
<reference evidence="12" key="1">
    <citation type="submission" date="2023-07" db="EMBL/GenBank/DDBJ databases">
        <title>Novel species in the genus Lipingzhangella isolated from Sambhar Salt Lake.</title>
        <authorList>
            <person name="Jiya N."/>
            <person name="Kajale S."/>
            <person name="Sharma A."/>
        </authorList>
    </citation>
    <scope>NUCLEOTIDE SEQUENCE [LARGE SCALE GENOMIC DNA]</scope>
    <source>
        <strain evidence="12">LS1_29</strain>
    </source>
</reference>
<feature type="transmembrane region" description="Helical" evidence="9">
    <location>
        <begin position="330"/>
        <end position="352"/>
    </location>
</feature>